<comment type="caution">
    <text evidence="5">The sequence shown here is derived from an EMBL/GenBank/DDBJ whole genome shotgun (WGS) entry which is preliminary data.</text>
</comment>
<keyword evidence="3" id="KW-0804">Transcription</keyword>
<evidence type="ECO:0000259" key="4">
    <source>
        <dbReference type="PROSITE" id="PS01124"/>
    </source>
</evidence>
<dbReference type="GO" id="GO:0043565">
    <property type="term" value="F:sequence-specific DNA binding"/>
    <property type="evidence" value="ECO:0007669"/>
    <property type="project" value="InterPro"/>
</dbReference>
<keyword evidence="2" id="KW-0238">DNA-binding</keyword>
<dbReference type="GO" id="GO:0003700">
    <property type="term" value="F:DNA-binding transcription factor activity"/>
    <property type="evidence" value="ECO:0007669"/>
    <property type="project" value="InterPro"/>
</dbReference>
<proteinExistence type="predicted"/>
<dbReference type="SMART" id="SM00342">
    <property type="entry name" value="HTH_ARAC"/>
    <property type="match status" value="1"/>
</dbReference>
<dbReference type="InterPro" id="IPR018060">
    <property type="entry name" value="HTH_AraC"/>
</dbReference>
<protein>
    <submittedName>
        <fullName evidence="5">AraC family transcriptional regulator</fullName>
    </submittedName>
</protein>
<dbReference type="PROSITE" id="PS01124">
    <property type="entry name" value="HTH_ARAC_FAMILY_2"/>
    <property type="match status" value="1"/>
</dbReference>
<gene>
    <name evidence="5" type="ORF">FE633_17805</name>
</gene>
<dbReference type="PANTHER" id="PTHR46796">
    <property type="entry name" value="HTH-TYPE TRANSCRIPTIONAL ACTIVATOR RHAS-RELATED"/>
    <property type="match status" value="1"/>
</dbReference>
<name>A0A5R9FNS6_9ACTN</name>
<keyword evidence="1" id="KW-0805">Transcription regulation</keyword>
<dbReference type="AlphaFoldDB" id="A0A5R9FNS6"/>
<sequence>MSGAFVDEAVRAAPAPPLRGLVGWYSGYRQRGVPHAQHRGLPSPWLTLILTLDEPLSMAAHPDPGAAPGDYPTLLGGLHLTPALIDIPGRQSGIQVAISPLGARILLGLPAGELTGIDVHADDVLGAGVREVHDRLHDATDWAARFRVVDNWLLRRMSDHEGLRATSAVPIAHAWQRLLSAGGRLRVGKLAADIGFSERHLRNRFREEIGLTPKAAARVIRFDLARRRLATLPHSRLRSIGGTLTGLPDLAGLAADHGYADQSHLDREFNALASCTPSAWLAQEFRNIQSGHHPPA</sequence>
<dbReference type="Pfam" id="PF12833">
    <property type="entry name" value="HTH_18"/>
    <property type="match status" value="1"/>
</dbReference>
<evidence type="ECO:0000313" key="5">
    <source>
        <dbReference type="EMBL" id="TLS44991.1"/>
    </source>
</evidence>
<dbReference type="PANTHER" id="PTHR46796:SF15">
    <property type="entry name" value="BLL1074 PROTEIN"/>
    <property type="match status" value="1"/>
</dbReference>
<dbReference type="Gene3D" id="1.10.10.60">
    <property type="entry name" value="Homeodomain-like"/>
    <property type="match status" value="1"/>
</dbReference>
<dbReference type="Proteomes" id="UP000305906">
    <property type="component" value="Unassembled WGS sequence"/>
</dbReference>
<evidence type="ECO:0000256" key="1">
    <source>
        <dbReference type="ARBA" id="ARBA00023015"/>
    </source>
</evidence>
<reference evidence="5 6" key="1">
    <citation type="submission" date="2019-05" db="EMBL/GenBank/DDBJ databases">
        <title>Streptomyces sp. NEAU-C151, a novel actinomycete isolated from soil.</title>
        <authorList>
            <person name="Han L."/>
            <person name="Jiang H."/>
        </authorList>
    </citation>
    <scope>NUCLEOTIDE SEQUENCE [LARGE SCALE GENOMIC DNA]</scope>
    <source>
        <strain evidence="5 6">NEAU-C151</strain>
    </source>
</reference>
<dbReference type="InterPro" id="IPR050204">
    <property type="entry name" value="AraC_XylS_family_regulators"/>
</dbReference>
<dbReference type="EMBL" id="VBZC01000017">
    <property type="protein sequence ID" value="TLS44991.1"/>
    <property type="molecule type" value="Genomic_DNA"/>
</dbReference>
<evidence type="ECO:0000313" key="6">
    <source>
        <dbReference type="Proteomes" id="UP000305906"/>
    </source>
</evidence>
<keyword evidence="6" id="KW-1185">Reference proteome</keyword>
<organism evidence="5 6">
    <name type="scientific">Streptomyces montanus</name>
    <dbReference type="NCBI Taxonomy" id="2580423"/>
    <lineage>
        <taxon>Bacteria</taxon>
        <taxon>Bacillati</taxon>
        <taxon>Actinomycetota</taxon>
        <taxon>Actinomycetes</taxon>
        <taxon>Kitasatosporales</taxon>
        <taxon>Streptomycetaceae</taxon>
        <taxon>Streptomyces</taxon>
    </lineage>
</organism>
<accession>A0A5R9FNS6</accession>
<dbReference type="RefSeq" id="WP_138046151.1">
    <property type="nucleotide sequence ID" value="NZ_VBZC01000017.1"/>
</dbReference>
<evidence type="ECO:0000256" key="2">
    <source>
        <dbReference type="ARBA" id="ARBA00023125"/>
    </source>
</evidence>
<evidence type="ECO:0000256" key="3">
    <source>
        <dbReference type="ARBA" id="ARBA00023163"/>
    </source>
</evidence>
<feature type="domain" description="HTH araC/xylS-type" evidence="4">
    <location>
        <begin position="184"/>
        <end position="283"/>
    </location>
</feature>